<dbReference type="PROSITE" id="PS00061">
    <property type="entry name" value="ADH_SHORT"/>
    <property type="match status" value="1"/>
</dbReference>
<protein>
    <submittedName>
        <fullName evidence="4">NAD(P)-dependent oxidoreductase</fullName>
    </submittedName>
</protein>
<comment type="caution">
    <text evidence="4">The sequence shown here is derived from an EMBL/GenBank/DDBJ whole genome shotgun (WGS) entry which is preliminary data.</text>
</comment>
<dbReference type="InterPro" id="IPR002347">
    <property type="entry name" value="SDR_fam"/>
</dbReference>
<dbReference type="EMBL" id="PYXZ01000001">
    <property type="protein sequence ID" value="PUA82796.1"/>
    <property type="molecule type" value="Genomic_DNA"/>
</dbReference>
<dbReference type="CDD" id="cd05233">
    <property type="entry name" value="SDR_c"/>
    <property type="match status" value="1"/>
</dbReference>
<reference evidence="4 5" key="1">
    <citation type="submission" date="2018-03" db="EMBL/GenBank/DDBJ databases">
        <authorList>
            <person name="Keele B.F."/>
        </authorList>
    </citation>
    <scope>NUCLEOTIDE SEQUENCE [LARGE SCALE GENOMIC DNA]</scope>
    <source>
        <strain evidence="4 5">IB-3</strain>
    </source>
</reference>
<dbReference type="Gene3D" id="3.40.50.720">
    <property type="entry name" value="NAD(P)-binding Rossmann-like Domain"/>
    <property type="match status" value="1"/>
</dbReference>
<dbReference type="Proteomes" id="UP000244867">
    <property type="component" value="Unassembled WGS sequence"/>
</dbReference>
<keyword evidence="5" id="KW-1185">Reference proteome</keyword>
<proteinExistence type="inferred from homology"/>
<dbReference type="FunFam" id="3.40.50.720:FF:000084">
    <property type="entry name" value="Short-chain dehydrogenase reductase"/>
    <property type="match status" value="1"/>
</dbReference>
<dbReference type="InterPro" id="IPR020904">
    <property type="entry name" value="Sc_DH/Rdtase_CS"/>
</dbReference>
<accession>A0A2R7Z3G9</accession>
<dbReference type="AlphaFoldDB" id="A0A2R7Z3G9"/>
<dbReference type="PANTHER" id="PTHR42760">
    <property type="entry name" value="SHORT-CHAIN DEHYDROGENASES/REDUCTASES FAMILY MEMBER"/>
    <property type="match status" value="1"/>
</dbReference>
<comment type="similarity">
    <text evidence="1">Belongs to the short-chain dehydrogenases/reductases (SDR) family.</text>
</comment>
<dbReference type="Pfam" id="PF13561">
    <property type="entry name" value="adh_short_C2"/>
    <property type="match status" value="1"/>
</dbReference>
<dbReference type="SMART" id="SM00822">
    <property type="entry name" value="PKS_KR"/>
    <property type="match status" value="1"/>
</dbReference>
<dbReference type="OrthoDB" id="9804774at2"/>
<dbReference type="InterPro" id="IPR036291">
    <property type="entry name" value="NAD(P)-bd_dom_sf"/>
</dbReference>
<evidence type="ECO:0000313" key="4">
    <source>
        <dbReference type="EMBL" id="PUA82796.1"/>
    </source>
</evidence>
<evidence type="ECO:0000313" key="5">
    <source>
        <dbReference type="Proteomes" id="UP000244867"/>
    </source>
</evidence>
<evidence type="ECO:0000256" key="2">
    <source>
        <dbReference type="ARBA" id="ARBA00023002"/>
    </source>
</evidence>
<dbReference type="InterPro" id="IPR057326">
    <property type="entry name" value="KR_dom"/>
</dbReference>
<evidence type="ECO:0000259" key="3">
    <source>
        <dbReference type="SMART" id="SM00822"/>
    </source>
</evidence>
<dbReference type="GO" id="GO:0016616">
    <property type="term" value="F:oxidoreductase activity, acting on the CH-OH group of donors, NAD or NADP as acceptor"/>
    <property type="evidence" value="ECO:0007669"/>
    <property type="project" value="TreeGrafter"/>
</dbReference>
<dbReference type="PRINTS" id="PR00081">
    <property type="entry name" value="GDHRDH"/>
</dbReference>
<dbReference type="RefSeq" id="WP_108342981.1">
    <property type="nucleotide sequence ID" value="NZ_PYXZ01000001.1"/>
</dbReference>
<sequence>MIDFDLSDKVLVVTGGASGIGRAVVDLAHRQGMAIAILDVDGEAADRAAAELSRSGAPTLARAVDVRDRDAVVSVVAEVESLLGPVHGAVTCAGISRPAPPEDMTDDQWSSVMDVNVTGTFNVVRAVGARMLERGSGSIVTVGSTNSLGGHAHRANYTASKHAILGLVRSIAIDWGRRGVRVNAIAPGVVDTPLLRNTNSEQMLRDTFFVRIPMARPSLPDEQARVAMFLLSEAASYVTGAVLPVDGGLTSGYFNHVDLDD</sequence>
<gene>
    <name evidence="4" type="ORF">C7S10_03530</name>
</gene>
<name>A0A2R7Z3G9_9ACTN</name>
<keyword evidence="2" id="KW-0560">Oxidoreductase</keyword>
<evidence type="ECO:0000256" key="1">
    <source>
        <dbReference type="ARBA" id="ARBA00006484"/>
    </source>
</evidence>
<feature type="domain" description="Ketoreductase" evidence="3">
    <location>
        <begin position="9"/>
        <end position="178"/>
    </location>
</feature>
<organism evidence="4 5">
    <name type="scientific">Nocardioides currus</name>
    <dbReference type="NCBI Taxonomy" id="2133958"/>
    <lineage>
        <taxon>Bacteria</taxon>
        <taxon>Bacillati</taxon>
        <taxon>Actinomycetota</taxon>
        <taxon>Actinomycetes</taxon>
        <taxon>Propionibacteriales</taxon>
        <taxon>Nocardioidaceae</taxon>
        <taxon>Nocardioides</taxon>
    </lineage>
</organism>
<dbReference type="SUPFAM" id="SSF51735">
    <property type="entry name" value="NAD(P)-binding Rossmann-fold domains"/>
    <property type="match status" value="1"/>
</dbReference>
<dbReference type="PANTHER" id="PTHR42760:SF133">
    <property type="entry name" value="3-OXOACYL-[ACYL-CARRIER-PROTEIN] REDUCTASE"/>
    <property type="match status" value="1"/>
</dbReference>